<dbReference type="SUPFAM" id="SSF55781">
    <property type="entry name" value="GAF domain-like"/>
    <property type="match status" value="1"/>
</dbReference>
<dbReference type="PROSITE" id="PS50921">
    <property type="entry name" value="ANTAR"/>
    <property type="match status" value="1"/>
</dbReference>
<organism evidence="5 6">
    <name type="scientific">Pseudarthrobacter humi</name>
    <dbReference type="NCBI Taxonomy" id="2952523"/>
    <lineage>
        <taxon>Bacteria</taxon>
        <taxon>Bacillati</taxon>
        <taxon>Actinomycetota</taxon>
        <taxon>Actinomycetes</taxon>
        <taxon>Micrococcales</taxon>
        <taxon>Micrococcaceae</taxon>
        <taxon>Pseudarthrobacter</taxon>
    </lineage>
</organism>
<protein>
    <submittedName>
        <fullName evidence="5">ANTAR domain-containing protein</fullName>
    </submittedName>
</protein>
<evidence type="ECO:0000313" key="6">
    <source>
        <dbReference type="Proteomes" id="UP001524318"/>
    </source>
</evidence>
<accession>A0ABT1LRT8</accession>
<dbReference type="Gene3D" id="3.30.450.40">
    <property type="match status" value="1"/>
</dbReference>
<keyword evidence="6" id="KW-1185">Reference proteome</keyword>
<dbReference type="InterPro" id="IPR029016">
    <property type="entry name" value="GAF-like_dom_sf"/>
</dbReference>
<keyword evidence="2" id="KW-0804">Transcription</keyword>
<proteinExistence type="predicted"/>
<dbReference type="PIRSF" id="PIRSF036625">
    <property type="entry name" value="GAF_ANTAR"/>
    <property type="match status" value="1"/>
</dbReference>
<gene>
    <name evidence="5" type="ORF">NFC73_14080</name>
</gene>
<dbReference type="SMART" id="SM01012">
    <property type="entry name" value="ANTAR"/>
    <property type="match status" value="1"/>
</dbReference>
<evidence type="ECO:0000256" key="1">
    <source>
        <dbReference type="ARBA" id="ARBA00023015"/>
    </source>
</evidence>
<sequence>MAARAPLNYETADITRRIQDLVLNSTELSGFLENLSVFCADELARFSGDVSCGITVLRPSGAPVMGGSDERSRSLEDEQTRDREGPGVIASLEVGIVSVTDLRSEERWPSFVEAARREKVRSLLALRLHLAGPTSAGMIFYSSRPHGFGRDAMAAAHALAAEASKGLRLVLRIVSLQETEENLRAAMASRTPTDLALGVIIGQERCSYDVALEWLFRASRTRNVSIRDLAAEIVAAADEPHPVRVLFDR</sequence>
<feature type="compositionally biased region" description="Basic and acidic residues" evidence="3">
    <location>
        <begin position="68"/>
        <end position="84"/>
    </location>
</feature>
<dbReference type="Gene3D" id="1.10.10.10">
    <property type="entry name" value="Winged helix-like DNA-binding domain superfamily/Winged helix DNA-binding domain"/>
    <property type="match status" value="1"/>
</dbReference>
<dbReference type="InterPro" id="IPR036388">
    <property type="entry name" value="WH-like_DNA-bd_sf"/>
</dbReference>
<dbReference type="Pfam" id="PF03861">
    <property type="entry name" value="ANTAR"/>
    <property type="match status" value="1"/>
</dbReference>
<feature type="domain" description="ANTAR" evidence="4">
    <location>
        <begin position="173"/>
        <end position="234"/>
    </location>
</feature>
<dbReference type="EMBL" id="JANCLV010000009">
    <property type="protein sequence ID" value="MCP9000844.1"/>
    <property type="molecule type" value="Genomic_DNA"/>
</dbReference>
<dbReference type="Proteomes" id="UP001524318">
    <property type="component" value="Unassembled WGS sequence"/>
</dbReference>
<name>A0ABT1LRT8_9MICC</name>
<comment type="caution">
    <text evidence="5">The sequence shown here is derived from an EMBL/GenBank/DDBJ whole genome shotgun (WGS) entry which is preliminary data.</text>
</comment>
<dbReference type="RefSeq" id="WP_254751177.1">
    <property type="nucleotide sequence ID" value="NZ_JANCLV010000009.1"/>
</dbReference>
<dbReference type="InterPro" id="IPR005561">
    <property type="entry name" value="ANTAR"/>
</dbReference>
<dbReference type="InterPro" id="IPR012074">
    <property type="entry name" value="GAF_ANTAR"/>
</dbReference>
<keyword evidence="1" id="KW-0805">Transcription regulation</keyword>
<evidence type="ECO:0000256" key="2">
    <source>
        <dbReference type="ARBA" id="ARBA00023163"/>
    </source>
</evidence>
<evidence type="ECO:0000256" key="3">
    <source>
        <dbReference type="SAM" id="MobiDB-lite"/>
    </source>
</evidence>
<evidence type="ECO:0000259" key="4">
    <source>
        <dbReference type="PROSITE" id="PS50921"/>
    </source>
</evidence>
<reference evidence="5 6" key="1">
    <citation type="submission" date="2022-06" db="EMBL/GenBank/DDBJ databases">
        <title>Pseudarthrobacter sp. strain RMG13 Genome sequencing and assembly.</title>
        <authorList>
            <person name="Kim I."/>
        </authorList>
    </citation>
    <scope>NUCLEOTIDE SEQUENCE [LARGE SCALE GENOMIC DNA]</scope>
    <source>
        <strain evidence="5 6">RMG13</strain>
    </source>
</reference>
<feature type="region of interest" description="Disordered" evidence="3">
    <location>
        <begin position="63"/>
        <end position="84"/>
    </location>
</feature>
<evidence type="ECO:0000313" key="5">
    <source>
        <dbReference type="EMBL" id="MCP9000844.1"/>
    </source>
</evidence>